<organism evidence="1 2">
    <name type="scientific">Mycena rosella</name>
    <name type="common">Pink bonnet</name>
    <name type="synonym">Agaricus rosellus</name>
    <dbReference type="NCBI Taxonomy" id="1033263"/>
    <lineage>
        <taxon>Eukaryota</taxon>
        <taxon>Fungi</taxon>
        <taxon>Dikarya</taxon>
        <taxon>Basidiomycota</taxon>
        <taxon>Agaricomycotina</taxon>
        <taxon>Agaricomycetes</taxon>
        <taxon>Agaricomycetidae</taxon>
        <taxon>Agaricales</taxon>
        <taxon>Marasmiineae</taxon>
        <taxon>Mycenaceae</taxon>
        <taxon>Mycena</taxon>
    </lineage>
</organism>
<keyword evidence="2" id="KW-1185">Reference proteome</keyword>
<name>A0AAD7FM16_MYCRO</name>
<evidence type="ECO:0000313" key="1">
    <source>
        <dbReference type="EMBL" id="KAJ7631738.1"/>
    </source>
</evidence>
<dbReference type="Proteomes" id="UP001221757">
    <property type="component" value="Unassembled WGS sequence"/>
</dbReference>
<gene>
    <name evidence="1" type="ORF">B0H17DRAFT_1187690</name>
</gene>
<proteinExistence type="predicted"/>
<dbReference type="AlphaFoldDB" id="A0AAD7FM16"/>
<reference evidence="1" key="1">
    <citation type="submission" date="2023-03" db="EMBL/GenBank/DDBJ databases">
        <title>Massive genome expansion in bonnet fungi (Mycena s.s.) driven by repeated elements and novel gene families across ecological guilds.</title>
        <authorList>
            <consortium name="Lawrence Berkeley National Laboratory"/>
            <person name="Harder C.B."/>
            <person name="Miyauchi S."/>
            <person name="Viragh M."/>
            <person name="Kuo A."/>
            <person name="Thoen E."/>
            <person name="Andreopoulos B."/>
            <person name="Lu D."/>
            <person name="Skrede I."/>
            <person name="Drula E."/>
            <person name="Henrissat B."/>
            <person name="Morin E."/>
            <person name="Kohler A."/>
            <person name="Barry K."/>
            <person name="LaButti K."/>
            <person name="Morin E."/>
            <person name="Salamov A."/>
            <person name="Lipzen A."/>
            <person name="Mereny Z."/>
            <person name="Hegedus B."/>
            <person name="Baldrian P."/>
            <person name="Stursova M."/>
            <person name="Weitz H."/>
            <person name="Taylor A."/>
            <person name="Grigoriev I.V."/>
            <person name="Nagy L.G."/>
            <person name="Martin F."/>
            <person name="Kauserud H."/>
        </authorList>
    </citation>
    <scope>NUCLEOTIDE SEQUENCE</scope>
    <source>
        <strain evidence="1">CBHHK067</strain>
    </source>
</reference>
<evidence type="ECO:0000313" key="2">
    <source>
        <dbReference type="Proteomes" id="UP001221757"/>
    </source>
</evidence>
<protein>
    <submittedName>
        <fullName evidence="1">Uncharacterized protein</fullName>
    </submittedName>
</protein>
<dbReference type="EMBL" id="JARKIE010000510">
    <property type="protein sequence ID" value="KAJ7631738.1"/>
    <property type="molecule type" value="Genomic_DNA"/>
</dbReference>
<sequence length="176" mass="18942">MNAESDEECAPVFCTGASGIDDTVGQRHGFTLQATFFGIRRATKGAWTIGVILRIAGKFEIRRAAGGGECLDVCDDYDLTPRKPGAEGGEGRIIRLRVSPDLPSRMGESAEIRKPMRSADVPLSRPISVPGSYGKGHCTAGERVARRASTAYGDYAYPPISTRTAFAFGRWRGINS</sequence>
<comment type="caution">
    <text evidence="1">The sequence shown here is derived from an EMBL/GenBank/DDBJ whole genome shotgun (WGS) entry which is preliminary data.</text>
</comment>
<accession>A0AAD7FM16</accession>